<name>A0A8J5M0W6_9STRA</name>
<dbReference type="EMBL" id="JAENGY010000809">
    <property type="protein sequence ID" value="KAG6956312.1"/>
    <property type="molecule type" value="Genomic_DNA"/>
</dbReference>
<reference evidence="2" key="1">
    <citation type="submission" date="2021-01" db="EMBL/GenBank/DDBJ databases">
        <title>Phytophthora aleatoria, a newly-described species from Pinus radiata is distinct from Phytophthora cactorum isolates based on comparative genomics.</title>
        <authorList>
            <person name="Mcdougal R."/>
            <person name="Panda P."/>
            <person name="Williams N."/>
            <person name="Studholme D.J."/>
        </authorList>
    </citation>
    <scope>NUCLEOTIDE SEQUENCE</scope>
    <source>
        <strain evidence="2">NZFS 4037</strain>
    </source>
</reference>
<feature type="compositionally biased region" description="Basic and acidic residues" evidence="1">
    <location>
        <begin position="280"/>
        <end position="289"/>
    </location>
</feature>
<feature type="region of interest" description="Disordered" evidence="1">
    <location>
        <begin position="234"/>
        <end position="350"/>
    </location>
</feature>
<proteinExistence type="predicted"/>
<evidence type="ECO:0000313" key="2">
    <source>
        <dbReference type="EMBL" id="KAG6956312.1"/>
    </source>
</evidence>
<feature type="region of interest" description="Disordered" evidence="1">
    <location>
        <begin position="1"/>
        <end position="89"/>
    </location>
</feature>
<feature type="compositionally biased region" description="Basic and acidic residues" evidence="1">
    <location>
        <begin position="333"/>
        <end position="350"/>
    </location>
</feature>
<comment type="caution">
    <text evidence="2">The sequence shown here is derived from an EMBL/GenBank/DDBJ whole genome shotgun (WGS) entry which is preliminary data.</text>
</comment>
<dbReference type="Proteomes" id="UP000709295">
    <property type="component" value="Unassembled WGS sequence"/>
</dbReference>
<evidence type="ECO:0000256" key="1">
    <source>
        <dbReference type="SAM" id="MobiDB-lite"/>
    </source>
</evidence>
<sequence>MSSAYASDGGSSTESEDDCIYQEFKVKSEPTVDSSTEAAPAPDISTVVKAEAEVVESPTDGTLLNEMKPEHPVVNDSTPARQQQSSETTTPPCCSACGYPLLVVPQADILNSPSMLDCKCCLLVLPESSYSKKQRGEGRKDIRKCKACTGNVARGAPPLVKPTREKPQIPQKLRSTKTEKRKKEASSVFVNKVGRLKMARRALLRKRTEVAKLKATKRRGEYEQQLDMEEKDLERQSALLKRENPSAFKTLMDELKVKKPRTNEERKKKKATPKPRAKRKAEADGEPAQKKKKKGPAVDLSVYVPPASSVDEVPARRIPTRSRARTQPSEVAVKAEPDVKMEPKVEVKTE</sequence>
<feature type="compositionally biased region" description="Basic and acidic residues" evidence="1">
    <location>
        <begin position="234"/>
        <end position="244"/>
    </location>
</feature>
<evidence type="ECO:0000313" key="3">
    <source>
        <dbReference type="Proteomes" id="UP000709295"/>
    </source>
</evidence>
<keyword evidence="3" id="KW-1185">Reference proteome</keyword>
<protein>
    <submittedName>
        <fullName evidence="2">Uncharacterized protein</fullName>
    </submittedName>
</protein>
<gene>
    <name evidence="2" type="ORF">JG688_00011484</name>
</gene>
<organism evidence="2 3">
    <name type="scientific">Phytophthora aleatoria</name>
    <dbReference type="NCBI Taxonomy" id="2496075"/>
    <lineage>
        <taxon>Eukaryota</taxon>
        <taxon>Sar</taxon>
        <taxon>Stramenopiles</taxon>
        <taxon>Oomycota</taxon>
        <taxon>Peronosporomycetes</taxon>
        <taxon>Peronosporales</taxon>
        <taxon>Peronosporaceae</taxon>
        <taxon>Phytophthora</taxon>
    </lineage>
</organism>
<feature type="compositionally biased region" description="Basic and acidic residues" evidence="1">
    <location>
        <begin position="251"/>
        <end position="266"/>
    </location>
</feature>
<feature type="compositionally biased region" description="Polar residues" evidence="1">
    <location>
        <begin position="75"/>
        <end position="89"/>
    </location>
</feature>
<accession>A0A8J5M0W6</accession>
<feature type="compositionally biased region" description="Basic residues" evidence="1">
    <location>
        <begin position="267"/>
        <end position="279"/>
    </location>
</feature>
<dbReference type="AlphaFoldDB" id="A0A8J5M0W6"/>